<feature type="compositionally biased region" description="Polar residues" evidence="5">
    <location>
        <begin position="36"/>
        <end position="49"/>
    </location>
</feature>
<comment type="subcellular location">
    <subcellularLocation>
        <location evidence="1">Cell envelope</location>
    </subcellularLocation>
</comment>
<dbReference type="Proteomes" id="UP000002255">
    <property type="component" value="Chromosome"/>
</dbReference>
<evidence type="ECO:0000256" key="1">
    <source>
        <dbReference type="ARBA" id="ARBA00004196"/>
    </source>
</evidence>
<dbReference type="InterPro" id="IPR051313">
    <property type="entry name" value="Bact_iron-sidero_bind"/>
</dbReference>
<dbReference type="OrthoDB" id="63946at2"/>
<keyword evidence="9" id="KW-1185">Reference proteome</keyword>
<dbReference type="PDBsum" id="4MX8"/>
<evidence type="ECO:0000313" key="8">
    <source>
        <dbReference type="EMBL" id="ACZ30424.1"/>
    </source>
</evidence>
<gene>
    <name evidence="8" type="ordered locus">Xcel_1393</name>
</gene>
<evidence type="ECO:0000259" key="7">
    <source>
        <dbReference type="PROSITE" id="PS50983"/>
    </source>
</evidence>
<dbReference type="CDD" id="cd01140">
    <property type="entry name" value="FatB"/>
    <property type="match status" value="1"/>
</dbReference>
<dbReference type="HOGENOM" id="CLU_038034_3_1_11"/>
<feature type="domain" description="Fe/B12 periplasmic-binding" evidence="7">
    <location>
        <begin position="73"/>
        <end position="340"/>
    </location>
</feature>
<feature type="signal peptide" evidence="6">
    <location>
        <begin position="1"/>
        <end position="28"/>
    </location>
</feature>
<name>D1BRG9_XYLCX</name>
<dbReference type="Pfam" id="PF01497">
    <property type="entry name" value="Peripla_BP_2"/>
    <property type="match status" value="1"/>
</dbReference>
<feature type="region of interest" description="Disordered" evidence="5">
    <location>
        <begin position="27"/>
        <end position="53"/>
    </location>
</feature>
<dbReference type="GO" id="GO:1901678">
    <property type="term" value="P:iron coordination entity transport"/>
    <property type="evidence" value="ECO:0007669"/>
    <property type="project" value="UniProtKB-ARBA"/>
</dbReference>
<evidence type="ECO:0000256" key="2">
    <source>
        <dbReference type="ARBA" id="ARBA00008814"/>
    </source>
</evidence>
<organism evidence="8 9">
    <name type="scientific">Xylanimonas cellulosilytica (strain DSM 15894 / JCM 12276 / CECT 5975 / KCTC 9989 / LMG 20990 / NBRC 107835 / XIL07)</name>
    <dbReference type="NCBI Taxonomy" id="446471"/>
    <lineage>
        <taxon>Bacteria</taxon>
        <taxon>Bacillati</taxon>
        <taxon>Actinomycetota</taxon>
        <taxon>Actinomycetes</taxon>
        <taxon>Micrococcales</taxon>
        <taxon>Promicromonosporaceae</taxon>
        <taxon>Xylanimonas</taxon>
    </lineage>
</organism>
<dbReference type="EMBL" id="CP001821">
    <property type="protein sequence ID" value="ACZ30424.1"/>
    <property type="molecule type" value="Genomic_DNA"/>
</dbReference>
<dbReference type="PANTHER" id="PTHR30532">
    <property type="entry name" value="IRON III DICITRATE-BINDING PERIPLASMIC PROTEIN"/>
    <property type="match status" value="1"/>
</dbReference>
<dbReference type="EvolutionaryTrace" id="D1BRG9"/>
<dbReference type="KEGG" id="xce:Xcel_1393"/>
<dbReference type="InterPro" id="IPR002491">
    <property type="entry name" value="ABC_transptr_periplasmic_BD"/>
</dbReference>
<dbReference type="Gene3D" id="3.40.50.1980">
    <property type="entry name" value="Nitrogenase molybdenum iron protein domain"/>
    <property type="match status" value="2"/>
</dbReference>
<sequence length="340" mass="35710">MSRTRPIARASMLAVLALTLAACAPSSAGTADDSAETTPATASYTWDRNTATEEGADPVYEETTVEVPVDPQRIVVFDMAALDTIGALGGEIAGAPLDSVPDYLEEYLADDAFNAGTLFEADLIAIEAQQPDLIVVGGRSSGLWADLNEIAPTIDLSLRGSYLDTLEQNTTFLGKVLGAEAEAESVLAELEAGIAEAKAAVTEASGTGLGIMVSGGQLSALSPNTGNDPRGARGGLIYDVFGVQPVLEDIKAATHGEPISFEFLLEHDPQWLWVVDRDAATGAEGAQAAKVVLDNEIVNRTTAATEDHVLYLNPTAWYIVFGGVETTRIMIDDVLQVAAR</sequence>
<accession>D1BRG9</accession>
<dbReference type="GO" id="GO:0030288">
    <property type="term" value="C:outer membrane-bounded periplasmic space"/>
    <property type="evidence" value="ECO:0007669"/>
    <property type="project" value="TreeGrafter"/>
</dbReference>
<dbReference type="SMR" id="D1BRG9"/>
<protein>
    <submittedName>
        <fullName evidence="8">Periplasmic binding protein</fullName>
    </submittedName>
</protein>
<dbReference type="PROSITE" id="PS50983">
    <property type="entry name" value="FE_B12_PBP"/>
    <property type="match status" value="1"/>
</dbReference>
<evidence type="ECO:0000256" key="5">
    <source>
        <dbReference type="SAM" id="MobiDB-lite"/>
    </source>
</evidence>
<evidence type="ECO:0000256" key="6">
    <source>
        <dbReference type="SAM" id="SignalP"/>
    </source>
</evidence>
<reference evidence="10" key="3">
    <citation type="submission" date="2013-09" db="PDB data bank">
        <title>Crystal Structure of TroA-like Periplasmic Binding Protein Peripla_BP_2 from Xylanimonas cellulosilytica.</title>
        <authorList>
            <consortium name="Midwest Center for Structural Genomics (MCSG)"/>
            <person name="Kim Y."/>
            <person name="Wu R."/>
            <person name="Endres M."/>
            <person name="Joachimiak A."/>
        </authorList>
    </citation>
    <scope>X-RAY CRYSTALLOGRAPHY (2.91 ANGSTROMS) OF 29-340</scope>
</reference>
<keyword evidence="10" id="KW-0002">3D-structure</keyword>
<dbReference type="PANTHER" id="PTHR30532:SF28">
    <property type="entry name" value="PETROBACTIN-BINDING PROTEIN YCLQ"/>
    <property type="match status" value="1"/>
</dbReference>
<reference evidence="8 9" key="2">
    <citation type="journal article" date="2010" name="Stand. Genomic Sci.">
        <title>Complete genome sequence of Xylanimonas cellulosilytica type strain (XIL07).</title>
        <authorList>
            <person name="Foster B."/>
            <person name="Pukall R."/>
            <person name="Abt B."/>
            <person name="Nolan M."/>
            <person name="Glavina Del Rio T."/>
            <person name="Chen F."/>
            <person name="Lucas S."/>
            <person name="Tice H."/>
            <person name="Pitluck S."/>
            <person name="Cheng J.-F."/>
            <person name="Chertkov O."/>
            <person name="Brettin T."/>
            <person name="Han C."/>
            <person name="Detter J.C."/>
            <person name="Bruce D."/>
            <person name="Goodwin L."/>
            <person name="Ivanova N."/>
            <person name="Mavromatis K."/>
            <person name="Pati A."/>
            <person name="Mikhailova N."/>
            <person name="Chen A."/>
            <person name="Palaniappan K."/>
            <person name="Land M."/>
            <person name="Hauser L."/>
            <person name="Chang Y.-J."/>
            <person name="Jeffries C.D."/>
            <person name="Chain P."/>
            <person name="Rohde M."/>
            <person name="Goeker M."/>
            <person name="Bristow J."/>
            <person name="Eisen J.A."/>
            <person name="Markowitz V."/>
            <person name="Hugenholtz P."/>
            <person name="Kyrpides N.C."/>
            <person name="Klenk H.-P."/>
            <person name="Lapidus A."/>
        </authorList>
    </citation>
    <scope>NUCLEOTIDE SEQUENCE [LARGE SCALE GENOMIC DNA]</scope>
    <source>
        <strain evidence="9">DSM 15894 / CECT 5975 / LMG 20990 / XIL07</strain>
    </source>
</reference>
<proteinExistence type="evidence at protein level"/>
<evidence type="ECO:0000256" key="3">
    <source>
        <dbReference type="ARBA" id="ARBA00022448"/>
    </source>
</evidence>
<dbReference type="SUPFAM" id="SSF53807">
    <property type="entry name" value="Helical backbone' metal receptor"/>
    <property type="match status" value="1"/>
</dbReference>
<keyword evidence="4 6" id="KW-0732">Signal</keyword>
<dbReference type="STRING" id="446471.Xcel_1393"/>
<evidence type="ECO:0000256" key="4">
    <source>
        <dbReference type="ARBA" id="ARBA00022729"/>
    </source>
</evidence>
<dbReference type="InterPro" id="IPR033870">
    <property type="entry name" value="FatB"/>
</dbReference>
<dbReference type="RefSeq" id="WP_012878166.1">
    <property type="nucleotide sequence ID" value="NC_013530.1"/>
</dbReference>
<dbReference type="eggNOG" id="COG4607">
    <property type="taxonomic scope" value="Bacteria"/>
</dbReference>
<dbReference type="PROSITE" id="PS51257">
    <property type="entry name" value="PROKAR_LIPOPROTEIN"/>
    <property type="match status" value="1"/>
</dbReference>
<comment type="similarity">
    <text evidence="2">Belongs to the bacterial solute-binding protein 8 family.</text>
</comment>
<evidence type="ECO:0000313" key="9">
    <source>
        <dbReference type="Proteomes" id="UP000002255"/>
    </source>
</evidence>
<evidence type="ECO:0007829" key="10">
    <source>
        <dbReference type="PDB" id="4MX8"/>
    </source>
</evidence>
<dbReference type="PDB" id="4MX8">
    <property type="method" value="X-ray"/>
    <property type="resolution" value="2.91 A"/>
    <property type="chains" value="A/B/C/D/E/F=29-340"/>
</dbReference>
<keyword evidence="3" id="KW-0813">Transport</keyword>
<feature type="chain" id="PRO_5039660656" evidence="6">
    <location>
        <begin position="29"/>
        <end position="340"/>
    </location>
</feature>
<dbReference type="AlphaFoldDB" id="D1BRG9"/>
<reference evidence="9" key="1">
    <citation type="submission" date="2009-11" db="EMBL/GenBank/DDBJ databases">
        <title>The complete chromosome of Xylanimonas cellulosilytica DSM 15894.</title>
        <authorList>
            <consortium name="US DOE Joint Genome Institute (JGI-PGF)"/>
            <person name="Lucas S."/>
            <person name="Copeland A."/>
            <person name="Lapidus A."/>
            <person name="Glavina del Rio T."/>
            <person name="Dalin E."/>
            <person name="Tice H."/>
            <person name="Bruce D."/>
            <person name="Goodwin L."/>
            <person name="Pitluck S."/>
            <person name="Kyrpides N."/>
            <person name="Mavromatis K."/>
            <person name="Ivanova N."/>
            <person name="Mikhailova N."/>
            <person name="Foster B."/>
            <person name="Clum A."/>
            <person name="Brettin T."/>
            <person name="Detter J.C."/>
            <person name="Han C."/>
            <person name="Larimer F."/>
            <person name="Land M."/>
            <person name="Hauser L."/>
            <person name="Markowitz V."/>
            <person name="Cheng J.F."/>
            <person name="Hugenholtz P."/>
            <person name="Woyke T."/>
            <person name="Wu D."/>
            <person name="Gehrich-Schroeter G."/>
            <person name="Schneider S."/>
            <person name="Pukall S.R."/>
            <person name="Klenk H.P."/>
            <person name="Eisen J.A."/>
        </authorList>
    </citation>
    <scope>NUCLEOTIDE SEQUENCE [LARGE SCALE GENOMIC DNA]</scope>
    <source>
        <strain evidence="9">DSM 15894 / CECT 5975 / LMG 20990 / XIL07</strain>
    </source>
</reference>